<dbReference type="EMBL" id="VWKB01000075">
    <property type="protein sequence ID" value="KAA4088590.1"/>
    <property type="molecule type" value="Genomic_DNA"/>
</dbReference>
<sequence>MERIRIAIIVPFANVFYSGGVTVQGRMWKEGLEELGNIVDLVDNWGKFDWNTYDYIIILGNGKLLLDYMFLLRGFEHPQIISAPIIDYHKSFFSFVLRSRYFGSVRLKINKPFHDLYYCRKMFDFYLVRSEYESRFIEEGFHIDIKKIYKLPLNFRIPMRYLKNIDFEKKENFCFHSSRLGSPGKNVERLIKAAIKYDFNLVLAGSIKGHEQESWLHKLIDGHHNIQYVGWLSDEELYDYYSRAKVFALPSIIEGVGMVALEASIFGCEIILTNIGAPKEYFNGMAHLVNPYDIDDIGLKIKKALLGVGYQPRLRKYILNRNNSDYCMKELDSVLRKNQKER</sequence>
<dbReference type="Gene3D" id="3.40.50.2000">
    <property type="entry name" value="Glycogen Phosphorylase B"/>
    <property type="match status" value="1"/>
</dbReference>
<keyword evidence="4" id="KW-1185">Reference proteome</keyword>
<reference evidence="3 4" key="1">
    <citation type="journal article" date="2019" name="Nat. Med.">
        <title>A library of human gut bacterial isolates paired with longitudinal multiomics data enables mechanistic microbiome research.</title>
        <authorList>
            <person name="Poyet M."/>
            <person name="Groussin M."/>
            <person name="Gibbons S.M."/>
            <person name="Avila-Pacheco J."/>
            <person name="Jiang X."/>
            <person name="Kearney S.M."/>
            <person name="Perrotta A.R."/>
            <person name="Berdy B."/>
            <person name="Zhao S."/>
            <person name="Lieberman T.D."/>
            <person name="Swanson P.K."/>
            <person name="Smith M."/>
            <person name="Roesemann S."/>
            <person name="Alexander J.E."/>
            <person name="Rich S.A."/>
            <person name="Livny J."/>
            <person name="Vlamakis H."/>
            <person name="Clish C."/>
            <person name="Bullock K."/>
            <person name="Deik A."/>
            <person name="Scott J."/>
            <person name="Pierce K.A."/>
            <person name="Xavier R.J."/>
            <person name="Alm E.J."/>
        </authorList>
    </citation>
    <scope>NUCLEOTIDE SEQUENCE [LARGE SCALE GENOMIC DNA]</scope>
    <source>
        <strain evidence="3 4">BIOML-A134</strain>
    </source>
</reference>
<dbReference type="GO" id="GO:0009103">
    <property type="term" value="P:lipopolysaccharide biosynthetic process"/>
    <property type="evidence" value="ECO:0007669"/>
    <property type="project" value="TreeGrafter"/>
</dbReference>
<dbReference type="InterPro" id="IPR001296">
    <property type="entry name" value="Glyco_trans_1"/>
</dbReference>
<evidence type="ECO:0000313" key="4">
    <source>
        <dbReference type="Proteomes" id="UP000473905"/>
    </source>
</evidence>
<feature type="domain" description="Glycosyl transferase family 1" evidence="2">
    <location>
        <begin position="165"/>
        <end position="316"/>
    </location>
</feature>
<proteinExistence type="predicted"/>
<evidence type="ECO:0000313" key="3">
    <source>
        <dbReference type="EMBL" id="KAA4088590.1"/>
    </source>
</evidence>
<dbReference type="PANTHER" id="PTHR46401">
    <property type="entry name" value="GLYCOSYLTRANSFERASE WBBK-RELATED"/>
    <property type="match status" value="1"/>
</dbReference>
<evidence type="ECO:0000259" key="2">
    <source>
        <dbReference type="Pfam" id="PF00534"/>
    </source>
</evidence>
<dbReference type="AlphaFoldDB" id="A0A5M5CYB3"/>
<dbReference type="Proteomes" id="UP000473905">
    <property type="component" value="Unassembled WGS sequence"/>
</dbReference>
<name>A0A5M5CYB3_BACOV</name>
<evidence type="ECO:0000256" key="1">
    <source>
        <dbReference type="ARBA" id="ARBA00022679"/>
    </source>
</evidence>
<comment type="caution">
    <text evidence="3">The sequence shown here is derived from an EMBL/GenBank/DDBJ whole genome shotgun (WGS) entry which is preliminary data.</text>
</comment>
<dbReference type="PANTHER" id="PTHR46401:SF2">
    <property type="entry name" value="GLYCOSYLTRANSFERASE WBBK-RELATED"/>
    <property type="match status" value="1"/>
</dbReference>
<dbReference type="SUPFAM" id="SSF53756">
    <property type="entry name" value="UDP-Glycosyltransferase/glycogen phosphorylase"/>
    <property type="match status" value="1"/>
</dbReference>
<keyword evidence="1 3" id="KW-0808">Transferase</keyword>
<gene>
    <name evidence="3" type="ORF">F3D66_30125</name>
</gene>
<accession>A0A5M5CYB3</accession>
<protein>
    <submittedName>
        <fullName evidence="3">Glycosyltransferase family 4 protein</fullName>
    </submittedName>
</protein>
<dbReference type="GO" id="GO:0016757">
    <property type="term" value="F:glycosyltransferase activity"/>
    <property type="evidence" value="ECO:0007669"/>
    <property type="project" value="InterPro"/>
</dbReference>
<organism evidence="3 4">
    <name type="scientific">Bacteroides ovatus</name>
    <dbReference type="NCBI Taxonomy" id="28116"/>
    <lineage>
        <taxon>Bacteria</taxon>
        <taxon>Pseudomonadati</taxon>
        <taxon>Bacteroidota</taxon>
        <taxon>Bacteroidia</taxon>
        <taxon>Bacteroidales</taxon>
        <taxon>Bacteroidaceae</taxon>
        <taxon>Bacteroides</taxon>
    </lineage>
</organism>
<dbReference type="Pfam" id="PF00534">
    <property type="entry name" value="Glycos_transf_1"/>
    <property type="match status" value="1"/>
</dbReference>